<dbReference type="SUPFAM" id="SSF103481">
    <property type="entry name" value="Multidrug resistance efflux transporter EmrE"/>
    <property type="match status" value="2"/>
</dbReference>
<dbReference type="eggNOG" id="COG0697">
    <property type="taxonomic scope" value="Bacteria"/>
</dbReference>
<dbReference type="HOGENOM" id="CLU_033863_4_5_10"/>
<evidence type="ECO:0000256" key="3">
    <source>
        <dbReference type="ARBA" id="ARBA00022692"/>
    </source>
</evidence>
<reference evidence="9" key="1">
    <citation type="submission" date="2012-06" db="EMBL/GenBank/DDBJ databases">
        <title>The complete genome of Flexibacter litoralis DSM 6794.</title>
        <authorList>
            <person name="Lucas S."/>
            <person name="Copeland A."/>
            <person name="Lapidus A."/>
            <person name="Glavina del Rio T."/>
            <person name="Dalin E."/>
            <person name="Tice H."/>
            <person name="Bruce D."/>
            <person name="Goodwin L."/>
            <person name="Pitluck S."/>
            <person name="Peters L."/>
            <person name="Ovchinnikova G."/>
            <person name="Lu M."/>
            <person name="Kyrpides N."/>
            <person name="Mavromatis K."/>
            <person name="Ivanova N."/>
            <person name="Brettin T."/>
            <person name="Detter J.C."/>
            <person name="Han C."/>
            <person name="Larimer F."/>
            <person name="Land M."/>
            <person name="Hauser L."/>
            <person name="Markowitz V."/>
            <person name="Cheng J.-F."/>
            <person name="Hugenholtz P."/>
            <person name="Woyke T."/>
            <person name="Wu D."/>
            <person name="Spring S."/>
            <person name="Lang E."/>
            <person name="Kopitz M."/>
            <person name="Brambilla E."/>
            <person name="Klenk H.-P."/>
            <person name="Eisen J.A."/>
        </authorList>
    </citation>
    <scope>NUCLEOTIDE SEQUENCE [LARGE SCALE GENOMIC DNA]</scope>
    <source>
        <strain evidence="9">ATCC 23117 / DSM 6794 / NBRC 15988 / NCIMB 1366 / Sio-4</strain>
    </source>
</reference>
<feature type="domain" description="EamA" evidence="7">
    <location>
        <begin position="164"/>
        <end position="300"/>
    </location>
</feature>
<feature type="transmembrane region" description="Helical" evidence="6">
    <location>
        <begin position="40"/>
        <end position="61"/>
    </location>
</feature>
<keyword evidence="4 6" id="KW-1133">Transmembrane helix</keyword>
<dbReference type="InterPro" id="IPR050638">
    <property type="entry name" value="AA-Vitamin_Transporters"/>
</dbReference>
<keyword evidence="9" id="KW-1185">Reference proteome</keyword>
<feature type="transmembrane region" description="Helical" evidence="6">
    <location>
        <begin position="282"/>
        <end position="300"/>
    </location>
</feature>
<protein>
    <submittedName>
        <fullName evidence="8">Putative permease, DMT superfamily</fullName>
    </submittedName>
</protein>
<name>I4APQ8_BERLS</name>
<feature type="transmembrane region" description="Helical" evidence="6">
    <location>
        <begin position="227"/>
        <end position="245"/>
    </location>
</feature>
<feature type="transmembrane region" description="Helical" evidence="6">
    <location>
        <begin position="73"/>
        <end position="94"/>
    </location>
</feature>
<feature type="transmembrane region" description="Helical" evidence="6">
    <location>
        <begin position="164"/>
        <end position="183"/>
    </location>
</feature>
<evidence type="ECO:0000256" key="2">
    <source>
        <dbReference type="ARBA" id="ARBA00022475"/>
    </source>
</evidence>
<accession>I4APQ8</accession>
<dbReference type="Pfam" id="PF00892">
    <property type="entry name" value="EamA"/>
    <property type="match status" value="2"/>
</dbReference>
<dbReference type="KEGG" id="fli:Fleli_3626"/>
<feature type="transmembrane region" description="Helical" evidence="6">
    <location>
        <begin position="100"/>
        <end position="119"/>
    </location>
</feature>
<dbReference type="OrthoDB" id="9811486at2"/>
<evidence type="ECO:0000313" key="9">
    <source>
        <dbReference type="Proteomes" id="UP000006054"/>
    </source>
</evidence>
<comment type="subcellular location">
    <subcellularLocation>
        <location evidence="1">Cell membrane</location>
        <topology evidence="1">Multi-pass membrane protein</topology>
    </subcellularLocation>
</comment>
<feature type="transmembrane region" description="Helical" evidence="6">
    <location>
        <begin position="195"/>
        <end position="212"/>
    </location>
</feature>
<dbReference type="PATRIC" id="fig|880071.3.peg.3632"/>
<dbReference type="PANTHER" id="PTHR32322:SF18">
    <property type="entry name" value="S-ADENOSYLMETHIONINE_S-ADENOSYLHOMOCYSTEINE TRANSPORTER"/>
    <property type="match status" value="1"/>
</dbReference>
<dbReference type="AlphaFoldDB" id="I4APQ8"/>
<proteinExistence type="predicted"/>
<keyword evidence="5 6" id="KW-0472">Membrane</keyword>
<dbReference type="InterPro" id="IPR000620">
    <property type="entry name" value="EamA_dom"/>
</dbReference>
<evidence type="ECO:0000256" key="1">
    <source>
        <dbReference type="ARBA" id="ARBA00004651"/>
    </source>
</evidence>
<sequence length="302" mass="33083" precursor="true">MKIPKIDKTILVHLALFAVALIYGANYTIAKEVMPLYISPSATILMRVLGAAILFWILVGKKRLILSNKREKIILLLSAIFGVVVNQLLFFEGLARTTPINAALIMTTTPLLVLMVSAITGGEKFTFFKIIGISLGLLGAAMLIGSKTVSDSSLPFSFVFDFNLGDLLILLNAVSYAIYLVIAKPLLKKYSALSISKWMFTLALPFVLPFGFSDLGTTNFEQIPTEIYVGLGYIVLFTTFLTYLLNAWALKSVSSSVVGIYIYLQPVLATFIAVALDKDSLTPTKLIWAACIFLGVFLVSRK</sequence>
<keyword evidence="3 6" id="KW-0812">Transmembrane</keyword>
<dbReference type="RefSeq" id="WP_014799367.1">
    <property type="nucleotide sequence ID" value="NC_018018.1"/>
</dbReference>
<gene>
    <name evidence="8" type="ordered locus">Fleli_3626</name>
</gene>
<feature type="domain" description="EamA" evidence="7">
    <location>
        <begin position="13"/>
        <end position="144"/>
    </location>
</feature>
<feature type="transmembrane region" description="Helical" evidence="6">
    <location>
        <begin position="257"/>
        <end position="276"/>
    </location>
</feature>
<evidence type="ECO:0000313" key="8">
    <source>
        <dbReference type="EMBL" id="AFM05943.1"/>
    </source>
</evidence>
<feature type="transmembrane region" description="Helical" evidence="6">
    <location>
        <begin position="126"/>
        <end position="144"/>
    </location>
</feature>
<evidence type="ECO:0000256" key="5">
    <source>
        <dbReference type="ARBA" id="ARBA00023136"/>
    </source>
</evidence>
<dbReference type="EMBL" id="CP003345">
    <property type="protein sequence ID" value="AFM05943.1"/>
    <property type="molecule type" value="Genomic_DNA"/>
</dbReference>
<evidence type="ECO:0000256" key="4">
    <source>
        <dbReference type="ARBA" id="ARBA00022989"/>
    </source>
</evidence>
<evidence type="ECO:0000259" key="7">
    <source>
        <dbReference type="Pfam" id="PF00892"/>
    </source>
</evidence>
<organism evidence="8 9">
    <name type="scientific">Bernardetia litoralis (strain ATCC 23117 / DSM 6794 / NBRC 15988 / NCIMB 1366 / Fx l1 / Sio-4)</name>
    <name type="common">Flexibacter litoralis</name>
    <dbReference type="NCBI Taxonomy" id="880071"/>
    <lineage>
        <taxon>Bacteria</taxon>
        <taxon>Pseudomonadati</taxon>
        <taxon>Bacteroidota</taxon>
        <taxon>Cytophagia</taxon>
        <taxon>Cytophagales</taxon>
        <taxon>Bernardetiaceae</taxon>
        <taxon>Bernardetia</taxon>
    </lineage>
</organism>
<dbReference type="PANTHER" id="PTHR32322">
    <property type="entry name" value="INNER MEMBRANE TRANSPORTER"/>
    <property type="match status" value="1"/>
</dbReference>
<keyword evidence="2" id="KW-1003">Cell membrane</keyword>
<dbReference type="Proteomes" id="UP000006054">
    <property type="component" value="Chromosome"/>
</dbReference>
<dbReference type="GO" id="GO:0005886">
    <property type="term" value="C:plasma membrane"/>
    <property type="evidence" value="ECO:0007669"/>
    <property type="project" value="UniProtKB-SubCell"/>
</dbReference>
<evidence type="ECO:0000256" key="6">
    <source>
        <dbReference type="SAM" id="Phobius"/>
    </source>
</evidence>
<dbReference type="InterPro" id="IPR037185">
    <property type="entry name" value="EmrE-like"/>
</dbReference>